<feature type="domain" description="DOCKER" evidence="5">
    <location>
        <begin position="1151"/>
        <end position="1594"/>
    </location>
</feature>
<accession>A0ABR2IPJ8</accession>
<dbReference type="InterPro" id="IPR035892">
    <property type="entry name" value="C2_domain_sf"/>
</dbReference>
<dbReference type="Gene3D" id="1.20.58.740">
    <property type="match status" value="1"/>
</dbReference>
<dbReference type="Gene3D" id="2.60.40.150">
    <property type="entry name" value="C2 domain"/>
    <property type="match status" value="1"/>
</dbReference>
<dbReference type="PANTHER" id="PTHR23317">
    <property type="entry name" value="DEDICATOR OF CYTOKINESIS DOCK"/>
    <property type="match status" value="1"/>
</dbReference>
<comment type="similarity">
    <text evidence="3">Belongs to the DOCK family.</text>
</comment>
<evidence type="ECO:0000256" key="3">
    <source>
        <dbReference type="PROSITE-ProRule" id="PRU00983"/>
    </source>
</evidence>
<dbReference type="PROSITE" id="PS51650">
    <property type="entry name" value="C2_DOCK"/>
    <property type="match status" value="1"/>
</dbReference>
<dbReference type="InterPro" id="IPR026791">
    <property type="entry name" value="DOCK"/>
</dbReference>
<dbReference type="InterPro" id="IPR046769">
    <property type="entry name" value="DOCKER_Lobe_A"/>
</dbReference>
<dbReference type="Pfam" id="PF20421">
    <property type="entry name" value="DHR-2_Lobe_C"/>
    <property type="match status" value="1"/>
</dbReference>
<dbReference type="Pfam" id="PF14429">
    <property type="entry name" value="DOCK-C2"/>
    <property type="match status" value="1"/>
</dbReference>
<evidence type="ECO:0000259" key="5">
    <source>
        <dbReference type="PROSITE" id="PS51651"/>
    </source>
</evidence>
<proteinExistence type="inferred from homology"/>
<evidence type="ECO:0000313" key="6">
    <source>
        <dbReference type="EMBL" id="KAK8866243.1"/>
    </source>
</evidence>
<dbReference type="CDD" id="cd11684">
    <property type="entry name" value="DHR2_DOCK"/>
    <property type="match status" value="1"/>
</dbReference>
<dbReference type="InterPro" id="IPR027007">
    <property type="entry name" value="C2_DOCK-type_domain"/>
</dbReference>
<dbReference type="PROSITE" id="PS51651">
    <property type="entry name" value="DOCKER"/>
    <property type="match status" value="1"/>
</dbReference>
<keyword evidence="2" id="KW-0344">Guanine-nucleotide releasing factor</keyword>
<evidence type="ECO:0000256" key="2">
    <source>
        <dbReference type="ARBA" id="ARBA00022658"/>
    </source>
</evidence>
<dbReference type="InterPro" id="IPR046770">
    <property type="entry name" value="DOCKER_Lobe_B"/>
</dbReference>
<keyword evidence="7" id="KW-1185">Reference proteome</keyword>
<keyword evidence="1" id="KW-0597">Phosphoprotein</keyword>
<dbReference type="InterPro" id="IPR016024">
    <property type="entry name" value="ARM-type_fold"/>
</dbReference>
<evidence type="ECO:0000256" key="1">
    <source>
        <dbReference type="ARBA" id="ARBA00022553"/>
    </source>
</evidence>
<dbReference type="Pfam" id="PF06920">
    <property type="entry name" value="DHR-2_Lobe_A"/>
    <property type="match status" value="1"/>
</dbReference>
<dbReference type="PANTHER" id="PTHR23317:SF76">
    <property type="entry name" value="LD20667P"/>
    <property type="match status" value="1"/>
</dbReference>
<comment type="caution">
    <text evidence="6">The sequence shown here is derived from an EMBL/GenBank/DDBJ whole genome shotgun (WGS) entry which is preliminary data.</text>
</comment>
<evidence type="ECO:0000259" key="4">
    <source>
        <dbReference type="PROSITE" id="PS51650"/>
    </source>
</evidence>
<feature type="domain" description="C2 DOCK-type" evidence="4">
    <location>
        <begin position="355"/>
        <end position="520"/>
    </location>
</feature>
<organism evidence="6 7">
    <name type="scientific">Tritrichomonas musculus</name>
    <dbReference type="NCBI Taxonomy" id="1915356"/>
    <lineage>
        <taxon>Eukaryota</taxon>
        <taxon>Metamonada</taxon>
        <taxon>Parabasalia</taxon>
        <taxon>Tritrichomonadida</taxon>
        <taxon>Tritrichomonadidae</taxon>
        <taxon>Tritrichomonas</taxon>
    </lineage>
</organism>
<dbReference type="SUPFAM" id="SSF48371">
    <property type="entry name" value="ARM repeat"/>
    <property type="match status" value="1"/>
</dbReference>
<evidence type="ECO:0008006" key="8">
    <source>
        <dbReference type="Google" id="ProtNLM"/>
    </source>
</evidence>
<dbReference type="Proteomes" id="UP001470230">
    <property type="component" value="Unassembled WGS sequence"/>
</dbReference>
<dbReference type="Gene3D" id="1.25.40.410">
    <property type="match status" value="1"/>
</dbReference>
<dbReference type="InterPro" id="IPR046773">
    <property type="entry name" value="DOCKER_Lobe_C"/>
</dbReference>
<name>A0ABR2IPJ8_9EUKA</name>
<dbReference type="InterPro" id="IPR043162">
    <property type="entry name" value="DOCK_C_lobe_C"/>
</dbReference>
<reference evidence="6 7" key="1">
    <citation type="submission" date="2024-04" db="EMBL/GenBank/DDBJ databases">
        <title>Tritrichomonas musculus Genome.</title>
        <authorList>
            <person name="Alves-Ferreira E."/>
            <person name="Grigg M."/>
            <person name="Lorenzi H."/>
            <person name="Galac M."/>
        </authorList>
    </citation>
    <scope>NUCLEOTIDE SEQUENCE [LARGE SCALE GENOMIC DNA]</scope>
    <source>
        <strain evidence="6 7">EAF2021</strain>
    </source>
</reference>
<dbReference type="Pfam" id="PF20422">
    <property type="entry name" value="DHR-2_Lobe_B"/>
    <property type="match status" value="1"/>
</dbReference>
<evidence type="ECO:0000313" key="7">
    <source>
        <dbReference type="Proteomes" id="UP001470230"/>
    </source>
</evidence>
<dbReference type="InterPro" id="IPR043161">
    <property type="entry name" value="DOCK_C_lobe_A"/>
</dbReference>
<dbReference type="EMBL" id="JAPFFF010000015">
    <property type="protein sequence ID" value="KAK8866243.1"/>
    <property type="molecule type" value="Genomic_DNA"/>
</dbReference>
<protein>
    <recommendedName>
        <fullName evidence="8">C2 DOCK-type domain-containing protein</fullName>
    </recommendedName>
</protein>
<dbReference type="InterPro" id="IPR027357">
    <property type="entry name" value="DOCKER_dom"/>
</dbReference>
<sequence>MEENNWPSDLSIESYLNEKTDLPNQQWSQRRIKGLKEIDNPILDSNAEKIYQEYDQLRQNPTISILSSKGLAFDLNEVNETPNPYTPLKQSYFRSELFDGSCINKPINTHVDVSSLGAQFLNQPDSFKNLNIDSSLQSMKSNLSYQWKYLLIDVDDLTAPGNNIEPIVCSVFVLDNKKIVSERWKFFTQNSITFFECKLHSQHAAIDISALSDSAYLIVAYYRIFLVDGGDICNSYYKKPSDSLQQKAIPQINLSLQRLKGCYSPFAFSFIPLKSIIANNGGNIEFPNAYLLEKPLTAEYIPEMIEKVKKLSFLPIVLKLKSKVQKVPNLRDVDSNYLQIRSIQPDVNQPILEFRHQLIVTLGAAKFDQASKLNARNILAQVSFVDGGKPLPVIHDKWAGPGLCEVGYSRCLYHEKSPIYDDEFIIDLPINLSSQACIQINYYHIATQEKEQAMRQFASATLPINENDIFIKDGVTSIAINYPKTPAAKATPSNCQLIKTQLYSSINSPDDMLSPMFLKVKKIPAIEFTDQSKLTNFLYQVLDSLIEGLNTNQPKASVKGLIHIGTLAKQIGPDQLSQIMNFYVNTFALRNKETQTTQIHNELFKFWLDFLNTKDATKNRKDIPVSSFLFTLILKSIIATNDRDFGESFNKFFDKVKELSSPLAQSSIDLALVFNKSLAIFTACLTDIGYYQLSSKIVTEYATSFGKTENDYLALTEFLDVALHPKLFIASSLAQDTFPTFFYKLISQALQVPNTSKMQSIYRILCRLFLFVPEKDQPEVASKYVNLLQLFSQYPIRLERENLRYFLCDAIFIFKYVKSFEFQTFYNNSETPTNLQKSSSNMSVNDEQELDFHQLFNKLIHFVLTKSRIPFKRSQSQIPDSQLEIVKESLRQMKKRNRQTIYQSNETLVPMTSPAVHDAYTNIARETDNLGDENDLQRANQPESRDLAVDAQLSVFNILNHILDLNNPDSPKLVLGIIYHYLSSNICIDVSRQIKEISIKFIEKNTKMLILSTDPPFVLFLTKLLSLLAMKNTAATLELVNILPRLFSAEKRQFPTNNRSLVSSVRAISKMKDEDIESPTLMKALEHCSDNGGIIDKIIECLKATIELNTEMKTIDEKHFSELRYKQVVGKASSNETNIEKYGEDMFTRSRILSASPDACAEEIGYLTQYHDKNDYLSESLMAQIYQVALIVEYLTVLKFIPNPYAQSGVDHPALIFHDMCNSVSDNIVPDFIIEDPPLIPGFCDSSMFSLSGIYMLIQAIHSYCKRSKLFEISNEVMRLTYPIFEQCDLYKQLANQFTIDANMSYQFIENMSSNMDRMLGRYYRVGFYGKVFGSDDGKMFVQREVKLTHLFDVTNRIKNTYIKLFGPDKIEILTESGTVDRALLDPEKGYIQLTFVEPYFEKKELQKRVTVFECSNKLSMFKFETPFVKGEKKLQGSVETQWQRRTILKVKTAMPSVIKRVEVPPEGYIVREYEPIRVSIRQIKERLVLYENAIAKNDAQAIQPLLHGSLLVQVNEGPTKMAEVFLGSPLRTKYTEKMRKLFQRFLDLNAQGLAIHGRFVAQNPGFQELQNQLEEGLKNLTMKLAPYLYPPNQK</sequence>
<gene>
    <name evidence="6" type="ORF">M9Y10_009202</name>
</gene>